<evidence type="ECO:0000313" key="3">
    <source>
        <dbReference type="Proteomes" id="UP000316270"/>
    </source>
</evidence>
<organism evidence="2 3">
    <name type="scientific">Venturia effusa</name>
    <dbReference type="NCBI Taxonomy" id="50376"/>
    <lineage>
        <taxon>Eukaryota</taxon>
        <taxon>Fungi</taxon>
        <taxon>Dikarya</taxon>
        <taxon>Ascomycota</taxon>
        <taxon>Pezizomycotina</taxon>
        <taxon>Dothideomycetes</taxon>
        <taxon>Pleosporomycetidae</taxon>
        <taxon>Venturiales</taxon>
        <taxon>Venturiaceae</taxon>
        <taxon>Venturia</taxon>
    </lineage>
</organism>
<evidence type="ECO:0000313" key="2">
    <source>
        <dbReference type="EMBL" id="QDS75040.1"/>
    </source>
</evidence>
<proteinExistence type="predicted"/>
<accession>A0A517LHD1</accession>
<feature type="region of interest" description="Disordered" evidence="1">
    <location>
        <begin position="180"/>
        <end position="215"/>
    </location>
</feature>
<dbReference type="EMBL" id="CP042196">
    <property type="protein sequence ID" value="QDS75040.1"/>
    <property type="molecule type" value="Genomic_DNA"/>
</dbReference>
<dbReference type="Proteomes" id="UP000316270">
    <property type="component" value="Chromosome 12"/>
</dbReference>
<name>A0A517LHD1_9PEZI</name>
<gene>
    <name evidence="2" type="ORF">FKW77_006181</name>
</gene>
<sequence length="327" mass="36272">MDLSNPPAYAHPHRRRLTSTRRSSGNRPKLPLALSSHRGPMPRDTNAFSYQMEHIDVWLMPENVYKALPDDLRARIKNLQQSGAALNTALQRLDGLREQLSPSAINDTSATTENLSEAQMPLTVVNGKLYEYQARRRASENDKEKYDCVPIPPEYRSFGSTNDMVFSSDQNTPNTNVTGCSSPTSLGLSPHPDSPAPFDIGEPTLSRQSSNKMAGPPENAQIGQYWAQLVHFREMDIVRLRHSIRPIDIEFNILGRPSPPSSPTAFAGSPAKSVAVDDPQQSAIDFAFQVWWPEKKAMAESLIEKCKAIDAHVQPTLSCWSDVPPAV</sequence>
<feature type="region of interest" description="Disordered" evidence="1">
    <location>
        <begin position="1"/>
        <end position="41"/>
    </location>
</feature>
<evidence type="ECO:0000256" key="1">
    <source>
        <dbReference type="SAM" id="MobiDB-lite"/>
    </source>
</evidence>
<reference evidence="2 3" key="1">
    <citation type="submission" date="2019-07" db="EMBL/GenBank/DDBJ databases">
        <title>Finished genome of Venturia effusa.</title>
        <authorList>
            <person name="Young C.A."/>
            <person name="Cox M.P."/>
            <person name="Ganley A.R.D."/>
            <person name="David W.J."/>
        </authorList>
    </citation>
    <scope>NUCLEOTIDE SEQUENCE [LARGE SCALE GENOMIC DNA]</scope>
    <source>
        <strain evidence="3">albino</strain>
    </source>
</reference>
<dbReference type="OrthoDB" id="3898724at2759"/>
<keyword evidence="3" id="KW-1185">Reference proteome</keyword>
<dbReference type="AlphaFoldDB" id="A0A517LHD1"/>
<protein>
    <submittedName>
        <fullName evidence="2">Uncharacterized protein</fullName>
    </submittedName>
</protein>